<proteinExistence type="predicted"/>
<comment type="caution">
    <text evidence="1">The sequence shown here is derived from an EMBL/GenBank/DDBJ whole genome shotgun (WGS) entry which is preliminary data.</text>
</comment>
<dbReference type="RefSeq" id="WP_052510067.1">
    <property type="nucleotide sequence ID" value="NZ_BAWO01000080.1"/>
</dbReference>
<dbReference type="EMBL" id="BAWO01000080">
    <property type="protein sequence ID" value="GAJ41619.1"/>
    <property type="molecule type" value="Genomic_DNA"/>
</dbReference>
<protein>
    <submittedName>
        <fullName evidence="1">Uncharacterized protein</fullName>
    </submittedName>
</protein>
<name>A0A023DK30_9BACL</name>
<dbReference type="AlphaFoldDB" id="A0A023DK30"/>
<evidence type="ECO:0000313" key="1">
    <source>
        <dbReference type="EMBL" id="GAJ41619.1"/>
    </source>
</evidence>
<evidence type="ECO:0000313" key="2">
    <source>
        <dbReference type="Proteomes" id="UP000023561"/>
    </source>
</evidence>
<reference evidence="1 2" key="1">
    <citation type="submission" date="2014-04" db="EMBL/GenBank/DDBJ databases">
        <title>Whole genome shotgun sequence of Geobacillus caldoxylosilyticus NBRC 107762.</title>
        <authorList>
            <person name="Hosoyama A."/>
            <person name="Hosoyama Y."/>
            <person name="Katano-Makiyama Y."/>
            <person name="Tsuchikane K."/>
            <person name="Ohji S."/>
            <person name="Ichikawa N."/>
            <person name="Yamazoe A."/>
            <person name="Fujita N."/>
        </authorList>
    </citation>
    <scope>NUCLEOTIDE SEQUENCE [LARGE SCALE GENOMIC DNA]</scope>
    <source>
        <strain evidence="1 2">NBRC 107762</strain>
    </source>
</reference>
<dbReference type="Proteomes" id="UP000023561">
    <property type="component" value="Unassembled WGS sequence"/>
</dbReference>
<gene>
    <name evidence="1" type="ORF">GCA01S_080_00040</name>
</gene>
<accession>A0A023DK30</accession>
<sequence>MPPEDVIEQIMNLYETIFQTSSENIRNKMQKVDRLLVLVALDNGKVVVDINKVQMSSTAGLAGATARIAGRGLARH</sequence>
<keyword evidence="2" id="KW-1185">Reference proteome</keyword>
<organism evidence="1 2">
    <name type="scientific">Parageobacillus caldoxylosilyticus NBRC 107762</name>
    <dbReference type="NCBI Taxonomy" id="1220594"/>
    <lineage>
        <taxon>Bacteria</taxon>
        <taxon>Bacillati</taxon>
        <taxon>Bacillota</taxon>
        <taxon>Bacilli</taxon>
        <taxon>Bacillales</taxon>
        <taxon>Anoxybacillaceae</taxon>
        <taxon>Saccharococcus</taxon>
    </lineage>
</organism>